<accession>A0ACC1SQD5</accession>
<sequence length="592" mass="67258">MPQCGKFSLRLRCISSNMFRKLAKFNRKHDVDQLNAVVAQLSLEPLASRSATAPSRTTSKIEMLSSKLQCLILNHLTSRDALSLTSACKSLRLLSSAAYAELCFLVAGPGDEDSLAKTVARLRQLLDVLRSHPEYASQTHSLFIHDKPNNTNRQPTRAWGFLMDSWDEHLSRLVSLTQGVRYFAWFACDPQIVGIADRTVVQLLRLPHLCKVSLCRLHISSAAQLPTFRQKTRAHIEDVCLELDEMLPQWCNLFLMDNEALRSLYIRELAQADRNAWVYGFLASCHSWCNLQTLTISCYGHTLTSMITLLQHCGSHGYCLSLSSISVHVQYDDKVLPQLLSALSYFNLRRLRFVVNVGGRFFSKFTPETVAQLLESSPSLEELVIDCHECTSYCPLPWNLIDFCNALRAAPKLRILTLPTMFLLDGSEFDQESYADEFDGEEEEAMDVDEDEDSAVEGAPLADSSTQPSECDMDDDDIYARPSPHYAEVPSWLEPTYHSLAIWIEVFLDELLRKQGLQELRCIHDLSPAGVLHRECRMIRFEQIYHEIDADSALDAETAYMIRYLGVMGDSADEDDAFWWLPREHRRGLTRA</sequence>
<comment type="caution">
    <text evidence="1">The sequence shown here is derived from an EMBL/GenBank/DDBJ whole genome shotgun (WGS) entry which is preliminary data.</text>
</comment>
<dbReference type="EMBL" id="JANHOG010001094">
    <property type="protein sequence ID" value="KAJ3544315.1"/>
    <property type="molecule type" value="Genomic_DNA"/>
</dbReference>
<reference evidence="1" key="1">
    <citation type="submission" date="2022-07" db="EMBL/GenBank/DDBJ databases">
        <title>Genome Sequence of Phlebia brevispora.</title>
        <authorList>
            <person name="Buettner E."/>
        </authorList>
    </citation>
    <scope>NUCLEOTIDE SEQUENCE</scope>
    <source>
        <strain evidence="1">MPL23</strain>
    </source>
</reference>
<organism evidence="1 2">
    <name type="scientific">Phlebia brevispora</name>
    <dbReference type="NCBI Taxonomy" id="194682"/>
    <lineage>
        <taxon>Eukaryota</taxon>
        <taxon>Fungi</taxon>
        <taxon>Dikarya</taxon>
        <taxon>Basidiomycota</taxon>
        <taxon>Agaricomycotina</taxon>
        <taxon>Agaricomycetes</taxon>
        <taxon>Polyporales</taxon>
        <taxon>Meruliaceae</taxon>
        <taxon>Phlebia</taxon>
    </lineage>
</organism>
<name>A0ACC1SQD5_9APHY</name>
<evidence type="ECO:0000313" key="2">
    <source>
        <dbReference type="Proteomes" id="UP001148662"/>
    </source>
</evidence>
<dbReference type="Proteomes" id="UP001148662">
    <property type="component" value="Unassembled WGS sequence"/>
</dbReference>
<gene>
    <name evidence="1" type="ORF">NM688_g5757</name>
</gene>
<protein>
    <submittedName>
        <fullName evidence="1">Uncharacterized protein</fullName>
    </submittedName>
</protein>
<evidence type="ECO:0000313" key="1">
    <source>
        <dbReference type="EMBL" id="KAJ3544315.1"/>
    </source>
</evidence>
<proteinExistence type="predicted"/>
<keyword evidence="2" id="KW-1185">Reference proteome</keyword>